<dbReference type="PANTHER" id="PTHR43162:SF1">
    <property type="entry name" value="PRESTALK A DIFFERENTIATION PROTEIN A"/>
    <property type="match status" value="1"/>
</dbReference>
<accession>A0A1H5B466</accession>
<sequence length="284" mass="29729">MDTTVQTLAGTILITGAHGKTGRRVAARLTSAGHLVRSASRSGDHPFDWTNPHTWPAAVDGVAAAYLTYNPTWRCPAHGTPSRVWRRRSPSGACSGWCCSPGRGEPLAQECERAFLDLVPTGTVVRCAFFDQNFTEGPFAPAVIDGVLALPGAPDVAEPFLDAEDIADVVVTALLAEGTEHEGRVLELTGPRAVPLVETARILGDAAGHRVQYQQVSAADFAAVAEAAGLPTDEARGLAELFVDLLDGHNSATTTTVADVLGRPARSLEEFAAEAAAGGAWARA</sequence>
<dbReference type="Gene3D" id="3.90.25.10">
    <property type="entry name" value="UDP-galactose 4-epimerase, domain 1"/>
    <property type="match status" value="1"/>
</dbReference>
<name>A0A1H5B466_9MICO</name>
<dbReference type="SUPFAM" id="SSF51735">
    <property type="entry name" value="NAD(P)-binding Rossmann-fold domains"/>
    <property type="match status" value="1"/>
</dbReference>
<dbReference type="AlphaFoldDB" id="A0A1H5B466"/>
<organism evidence="1 2">
    <name type="scientific">Ruania alba</name>
    <dbReference type="NCBI Taxonomy" id="648782"/>
    <lineage>
        <taxon>Bacteria</taxon>
        <taxon>Bacillati</taxon>
        <taxon>Actinomycetota</taxon>
        <taxon>Actinomycetes</taxon>
        <taxon>Micrococcales</taxon>
        <taxon>Ruaniaceae</taxon>
        <taxon>Ruania</taxon>
    </lineage>
</organism>
<protein>
    <submittedName>
        <fullName evidence="1">Uncharacterized conserved protein YbjT, contains NAD(P)-binding and DUF2867 domains</fullName>
    </submittedName>
</protein>
<dbReference type="InterPro" id="IPR036291">
    <property type="entry name" value="NAD(P)-bd_dom_sf"/>
</dbReference>
<dbReference type="STRING" id="648782.SAMN04488554_0002"/>
<evidence type="ECO:0000313" key="2">
    <source>
        <dbReference type="Proteomes" id="UP000199220"/>
    </source>
</evidence>
<dbReference type="Proteomes" id="UP000199220">
    <property type="component" value="Unassembled WGS sequence"/>
</dbReference>
<dbReference type="Gene3D" id="3.40.50.720">
    <property type="entry name" value="NAD(P)-binding Rossmann-like Domain"/>
    <property type="match status" value="1"/>
</dbReference>
<dbReference type="InterPro" id="IPR051604">
    <property type="entry name" value="Ergot_Alk_Oxidoreductase"/>
</dbReference>
<proteinExistence type="predicted"/>
<reference evidence="2" key="1">
    <citation type="submission" date="2016-10" db="EMBL/GenBank/DDBJ databases">
        <authorList>
            <person name="Varghese N."/>
            <person name="Submissions S."/>
        </authorList>
    </citation>
    <scope>NUCLEOTIDE SEQUENCE [LARGE SCALE GENOMIC DNA]</scope>
    <source>
        <strain evidence="2">DSM 21368</strain>
    </source>
</reference>
<keyword evidence="2" id="KW-1185">Reference proteome</keyword>
<dbReference type="EMBL" id="FNTX01000001">
    <property type="protein sequence ID" value="SED49167.1"/>
    <property type="molecule type" value="Genomic_DNA"/>
</dbReference>
<dbReference type="PANTHER" id="PTHR43162">
    <property type="match status" value="1"/>
</dbReference>
<gene>
    <name evidence="1" type="ORF">SAMN04488554_0002</name>
</gene>
<evidence type="ECO:0000313" key="1">
    <source>
        <dbReference type="EMBL" id="SED49167.1"/>
    </source>
</evidence>
<dbReference type="RefSeq" id="WP_217632330.1">
    <property type="nucleotide sequence ID" value="NZ_FNTX01000001.1"/>
</dbReference>